<name>A0A379YZD4_9GAMM</name>
<gene>
    <name evidence="1" type="ORF">NCTC11544_01347</name>
</gene>
<reference evidence="1 2" key="1">
    <citation type="submission" date="2018-06" db="EMBL/GenBank/DDBJ databases">
        <authorList>
            <consortium name="Pathogen Informatics"/>
            <person name="Doyle S."/>
        </authorList>
    </citation>
    <scope>NUCLEOTIDE SEQUENCE [LARGE SCALE GENOMIC DNA]</scope>
    <source>
        <strain evidence="1 2">NCTC11544</strain>
    </source>
</reference>
<protein>
    <recommendedName>
        <fullName evidence="3">TIGR02646 family protein</fullName>
    </recommendedName>
</protein>
<dbReference type="Proteomes" id="UP000255529">
    <property type="component" value="Unassembled WGS sequence"/>
</dbReference>
<evidence type="ECO:0000313" key="2">
    <source>
        <dbReference type="Proteomes" id="UP000255529"/>
    </source>
</evidence>
<accession>A0A379YZD4</accession>
<organism evidence="1 2">
    <name type="scientific">Serratia quinivorans</name>
    <dbReference type="NCBI Taxonomy" id="137545"/>
    <lineage>
        <taxon>Bacteria</taxon>
        <taxon>Pseudomonadati</taxon>
        <taxon>Pseudomonadota</taxon>
        <taxon>Gammaproteobacteria</taxon>
        <taxon>Enterobacterales</taxon>
        <taxon>Yersiniaceae</taxon>
        <taxon>Serratia</taxon>
    </lineage>
</organism>
<dbReference type="AlphaFoldDB" id="A0A379YZD4"/>
<dbReference type="EMBL" id="UGYN01000002">
    <property type="protein sequence ID" value="SUI52753.1"/>
    <property type="molecule type" value="Genomic_DNA"/>
</dbReference>
<evidence type="ECO:0008006" key="3">
    <source>
        <dbReference type="Google" id="ProtNLM"/>
    </source>
</evidence>
<sequence>MIKISKSIEHVVFLNYKNLHPTGSWDEFKDYQQGEVYKNIKNIIFRDQFDLCAYCEVSLPPNIVFERRIEHFKSKSGCDVHVDNWHLDWDNLLGVCLGGSNLKDKFDLPRNLSCDAYKEHYETINNIVDKNWLGRLLFPLDIPHGHHFFVFLRATGEIKPNSRYCNDININNNAYESTEVLVEKNY</sequence>
<proteinExistence type="predicted"/>
<dbReference type="NCBIfam" id="TIGR02646">
    <property type="entry name" value="retron system putative HNH endonuclease"/>
    <property type="match status" value="1"/>
</dbReference>
<dbReference type="InterPro" id="IPR013467">
    <property type="entry name" value="HNH78-like"/>
</dbReference>
<evidence type="ECO:0000313" key="1">
    <source>
        <dbReference type="EMBL" id="SUI52753.1"/>
    </source>
</evidence>